<comment type="similarity">
    <text evidence="2">Belongs to the bacterial solute-binding protein 1 family.</text>
</comment>
<evidence type="ECO:0000256" key="3">
    <source>
        <dbReference type="SAM" id="SignalP"/>
    </source>
</evidence>
<keyword evidence="5" id="KW-1185">Reference proteome</keyword>
<dbReference type="Pfam" id="PF01547">
    <property type="entry name" value="SBP_bac_1"/>
    <property type="match status" value="1"/>
</dbReference>
<dbReference type="PANTHER" id="PTHR43649">
    <property type="entry name" value="ARABINOSE-BINDING PROTEIN-RELATED"/>
    <property type="match status" value="1"/>
</dbReference>
<dbReference type="SUPFAM" id="SSF53850">
    <property type="entry name" value="Periplasmic binding protein-like II"/>
    <property type="match status" value="1"/>
</dbReference>
<dbReference type="Gene3D" id="3.40.190.10">
    <property type="entry name" value="Periplasmic binding protein-like II"/>
    <property type="match status" value="1"/>
</dbReference>
<sequence length="415" mass="47626">MKKWLIGCVVALSCHSFAVANTRIEVMTPSGNYMNFVRQEVVPVFKERFPDVEVVVSNDENLETRMAAGDLPNLYAGVFGYQPAKYAKMGKLAYFEQFEGYQQMVDRINPVFMRKNFGRTYYIPWNVTTQLMIYNKELFREAGLDPEKPPKTWDEFLYVAEKINQLPPRADGSPVYGTVLWNDVLSTGSWYWGMLAQLYYSFNQGEFPLLNRFGTHPIFDKEQAKMAEFFATMQKVQEFAPLTMEKSFFSRTIGMWPQFGFGWKANLAEASERPMVIGEDVGLAPIPTLDDSARSYSTLDGRALMIFKDEKREEELSWAFVQLLMDDELNHKANMTLGQLPALKSLKNRAYYQSNEAKPFVEQLPYTIMSEPFSQSSDVANIILQQYSKVVLKKEITAEQAVEAASQQAKDIFKK</sequence>
<dbReference type="RefSeq" id="WP_120030605.1">
    <property type="nucleotide sequence ID" value="NZ_QVMU01000006.1"/>
</dbReference>
<comment type="subcellular location">
    <subcellularLocation>
        <location evidence="1">Periplasm</location>
    </subcellularLocation>
</comment>
<comment type="caution">
    <text evidence="4">The sequence shown here is derived from an EMBL/GenBank/DDBJ whole genome shotgun (WGS) entry which is preliminary data.</text>
</comment>
<organism evidence="4 5">
    <name type="scientific">Vibrio sinensis</name>
    <dbReference type="NCBI Taxonomy" id="2302434"/>
    <lineage>
        <taxon>Bacteria</taxon>
        <taxon>Pseudomonadati</taxon>
        <taxon>Pseudomonadota</taxon>
        <taxon>Gammaproteobacteria</taxon>
        <taxon>Vibrionales</taxon>
        <taxon>Vibrionaceae</taxon>
        <taxon>Vibrio</taxon>
    </lineage>
</organism>
<dbReference type="GO" id="GO:0042597">
    <property type="term" value="C:periplasmic space"/>
    <property type="evidence" value="ECO:0007669"/>
    <property type="project" value="UniProtKB-SubCell"/>
</dbReference>
<name>A0A3A6QL87_9VIBR</name>
<evidence type="ECO:0000256" key="2">
    <source>
        <dbReference type="ARBA" id="ARBA00008520"/>
    </source>
</evidence>
<dbReference type="EMBL" id="QVMU01000006">
    <property type="protein sequence ID" value="RJX71958.1"/>
    <property type="molecule type" value="Genomic_DNA"/>
</dbReference>
<reference evidence="4 5" key="1">
    <citation type="submission" date="2018-08" db="EMBL/GenBank/DDBJ databases">
        <title>Vibrio isolated from the Eastern China Marginal Seas.</title>
        <authorList>
            <person name="Li Y."/>
        </authorList>
    </citation>
    <scope>NUCLEOTIDE SEQUENCE [LARGE SCALE GENOMIC DNA]</scope>
    <source>
        <strain evidence="4 5">BEI233</strain>
    </source>
</reference>
<evidence type="ECO:0000313" key="5">
    <source>
        <dbReference type="Proteomes" id="UP000273252"/>
    </source>
</evidence>
<accession>A0A3A6QL87</accession>
<dbReference type="InterPro" id="IPR050490">
    <property type="entry name" value="Bact_solute-bd_prot1"/>
</dbReference>
<dbReference type="InterPro" id="IPR006059">
    <property type="entry name" value="SBP"/>
</dbReference>
<dbReference type="PANTHER" id="PTHR43649:SF12">
    <property type="entry name" value="DIACETYLCHITOBIOSE BINDING PROTEIN DASA"/>
    <property type="match status" value="1"/>
</dbReference>
<feature type="chain" id="PRO_5017386418" evidence="3">
    <location>
        <begin position="21"/>
        <end position="415"/>
    </location>
</feature>
<dbReference type="Proteomes" id="UP000273252">
    <property type="component" value="Unassembled WGS sequence"/>
</dbReference>
<proteinExistence type="inferred from homology"/>
<protein>
    <submittedName>
        <fullName evidence="4">Extracellular solute-binding protein</fullName>
    </submittedName>
</protein>
<evidence type="ECO:0000256" key="1">
    <source>
        <dbReference type="ARBA" id="ARBA00004418"/>
    </source>
</evidence>
<keyword evidence="3" id="KW-0732">Signal</keyword>
<evidence type="ECO:0000313" key="4">
    <source>
        <dbReference type="EMBL" id="RJX71958.1"/>
    </source>
</evidence>
<dbReference type="OrthoDB" id="4393730at2"/>
<gene>
    <name evidence="4" type="ORF">DZ860_08995</name>
</gene>
<dbReference type="AlphaFoldDB" id="A0A3A6QL87"/>
<feature type="signal peptide" evidence="3">
    <location>
        <begin position="1"/>
        <end position="20"/>
    </location>
</feature>